<dbReference type="InterPro" id="IPR036396">
    <property type="entry name" value="Cyt_P450_sf"/>
</dbReference>
<dbReference type="WBParaSite" id="GPLIN_001628100">
    <property type="protein sequence ID" value="GPLIN_001628100"/>
    <property type="gene ID" value="GPLIN_001628100"/>
</dbReference>
<dbReference type="AlphaFoldDB" id="A0A183CTS3"/>
<dbReference type="GO" id="GO:0004497">
    <property type="term" value="F:monooxygenase activity"/>
    <property type="evidence" value="ECO:0007669"/>
    <property type="project" value="UniProtKB-KW"/>
</dbReference>
<evidence type="ECO:0000313" key="3">
    <source>
        <dbReference type="WBParaSite" id="GPLIN_001628100"/>
    </source>
</evidence>
<keyword evidence="1" id="KW-0503">Monooxygenase</keyword>
<reference evidence="3" key="2">
    <citation type="submission" date="2016-06" db="UniProtKB">
        <authorList>
            <consortium name="WormBaseParasite"/>
        </authorList>
    </citation>
    <scope>IDENTIFICATION</scope>
</reference>
<proteinExistence type="predicted"/>
<dbReference type="SUPFAM" id="SSF48264">
    <property type="entry name" value="Cytochrome P450"/>
    <property type="match status" value="1"/>
</dbReference>
<dbReference type="GO" id="GO:0020037">
    <property type="term" value="F:heme binding"/>
    <property type="evidence" value="ECO:0007669"/>
    <property type="project" value="InterPro"/>
</dbReference>
<reference evidence="2" key="1">
    <citation type="submission" date="2014-05" db="EMBL/GenBank/DDBJ databases">
        <title>The genome and life-stage specific transcriptomes of Globodera pallida elucidate key aspects of plant parasitism by a cyst nematode.</title>
        <authorList>
            <person name="Cotton J.A."/>
            <person name="Lilley C.J."/>
            <person name="Jones L.M."/>
            <person name="Kikuchi T."/>
            <person name="Reid A.J."/>
            <person name="Thorpe P."/>
            <person name="Tsai I.J."/>
            <person name="Beasley H."/>
            <person name="Blok V."/>
            <person name="Cock P.J.A."/>
            <person name="Van den Akker S.E."/>
            <person name="Holroyd N."/>
            <person name="Hunt M."/>
            <person name="Mantelin S."/>
            <person name="Naghra H."/>
            <person name="Pain A."/>
            <person name="Palomares-Rius J.E."/>
            <person name="Zarowiecki M."/>
            <person name="Berriman M."/>
            <person name="Jones J.T."/>
            <person name="Urwin P.E."/>
        </authorList>
    </citation>
    <scope>NUCLEOTIDE SEQUENCE [LARGE SCALE GENOMIC DNA]</scope>
    <source>
        <strain evidence="2">Lindley</strain>
    </source>
</reference>
<name>A0A183CTS3_GLOPA</name>
<dbReference type="GO" id="GO:0016705">
    <property type="term" value="F:oxidoreductase activity, acting on paired donors, with incorporation or reduction of molecular oxygen"/>
    <property type="evidence" value="ECO:0007669"/>
    <property type="project" value="InterPro"/>
</dbReference>
<evidence type="ECO:0000256" key="1">
    <source>
        <dbReference type="ARBA" id="ARBA00023033"/>
    </source>
</evidence>
<dbReference type="Proteomes" id="UP000050741">
    <property type="component" value="Unassembled WGS sequence"/>
</dbReference>
<sequence>VYGLLTGWQQMLVVSDPAMVHEVLTTKFDYFHGSNDLHVGGRCGHGSPNAFVQRTRCTMEAPSCSRYSGIFSQQSEEGNQRAFHEQIDRLI</sequence>
<organism evidence="2 3">
    <name type="scientific">Globodera pallida</name>
    <name type="common">Potato cyst nematode worm</name>
    <name type="synonym">Heterodera pallida</name>
    <dbReference type="NCBI Taxonomy" id="36090"/>
    <lineage>
        <taxon>Eukaryota</taxon>
        <taxon>Metazoa</taxon>
        <taxon>Ecdysozoa</taxon>
        <taxon>Nematoda</taxon>
        <taxon>Chromadorea</taxon>
        <taxon>Rhabditida</taxon>
        <taxon>Tylenchina</taxon>
        <taxon>Tylenchomorpha</taxon>
        <taxon>Tylenchoidea</taxon>
        <taxon>Heteroderidae</taxon>
        <taxon>Heteroderinae</taxon>
        <taxon>Globodera</taxon>
    </lineage>
</organism>
<keyword evidence="1" id="KW-0560">Oxidoreductase</keyword>
<keyword evidence="2" id="KW-1185">Reference proteome</keyword>
<evidence type="ECO:0000313" key="2">
    <source>
        <dbReference type="Proteomes" id="UP000050741"/>
    </source>
</evidence>
<dbReference type="Gene3D" id="1.10.630.10">
    <property type="entry name" value="Cytochrome P450"/>
    <property type="match status" value="1"/>
</dbReference>
<dbReference type="GO" id="GO:0005506">
    <property type="term" value="F:iron ion binding"/>
    <property type="evidence" value="ECO:0007669"/>
    <property type="project" value="InterPro"/>
</dbReference>
<accession>A0A183CTS3</accession>
<protein>
    <submittedName>
        <fullName evidence="3">Secreted protein</fullName>
    </submittedName>
</protein>